<dbReference type="UniPathway" id="UPA00077">
    <property type="reaction ID" value="UER00155"/>
</dbReference>
<evidence type="ECO:0000256" key="6">
    <source>
        <dbReference type="ARBA" id="ARBA00022840"/>
    </source>
</evidence>
<dbReference type="GO" id="GO:0003848">
    <property type="term" value="F:2-amino-4-hydroxy-6-hydroxymethyldihydropteridine diphosphokinase activity"/>
    <property type="evidence" value="ECO:0007669"/>
    <property type="project" value="UniProtKB-EC"/>
</dbReference>
<dbReference type="InterPro" id="IPR000550">
    <property type="entry name" value="Hppk"/>
</dbReference>
<reference evidence="9" key="1">
    <citation type="submission" date="2020-01" db="EMBL/GenBank/DDBJ databases">
        <authorList>
            <person name="Meier V. D."/>
            <person name="Meier V D."/>
        </authorList>
    </citation>
    <scope>NUCLEOTIDE SEQUENCE</scope>
    <source>
        <strain evidence="9">HLG_WM_MAG_07</strain>
    </source>
</reference>
<evidence type="ECO:0000256" key="4">
    <source>
        <dbReference type="ARBA" id="ARBA00022741"/>
    </source>
</evidence>
<dbReference type="AlphaFoldDB" id="A0A6S6UDT3"/>
<gene>
    <name evidence="9" type="ORF">HELGO_WM8061</name>
</gene>
<evidence type="ECO:0000256" key="3">
    <source>
        <dbReference type="ARBA" id="ARBA00022679"/>
    </source>
</evidence>
<keyword evidence="5 9" id="KW-0418">Kinase</keyword>
<evidence type="ECO:0000256" key="1">
    <source>
        <dbReference type="ARBA" id="ARBA00005051"/>
    </source>
</evidence>
<dbReference type="GO" id="GO:0016301">
    <property type="term" value="F:kinase activity"/>
    <property type="evidence" value="ECO:0007669"/>
    <property type="project" value="UniProtKB-KW"/>
</dbReference>
<organism evidence="9">
    <name type="scientific">uncultured Thiotrichaceae bacterium</name>
    <dbReference type="NCBI Taxonomy" id="298394"/>
    <lineage>
        <taxon>Bacteria</taxon>
        <taxon>Pseudomonadati</taxon>
        <taxon>Pseudomonadota</taxon>
        <taxon>Gammaproteobacteria</taxon>
        <taxon>Thiotrichales</taxon>
        <taxon>Thiotrichaceae</taxon>
        <taxon>environmental samples</taxon>
    </lineage>
</organism>
<accession>A0A6S6UDT3</accession>
<name>A0A6S6UDT3_9GAMM</name>
<dbReference type="SUPFAM" id="SSF55083">
    <property type="entry name" value="6-hydroxymethyl-7,8-dihydropterin pyrophosphokinase, HPPK"/>
    <property type="match status" value="1"/>
</dbReference>
<dbReference type="PANTHER" id="PTHR43071:SF2">
    <property type="entry name" value="2-AMINO-4-HYDROXY-6-HYDROXYMETHYLDIHYDROPTERIDINE PYROPHOSPHOKINASE"/>
    <property type="match status" value="1"/>
</dbReference>
<evidence type="ECO:0000256" key="2">
    <source>
        <dbReference type="ARBA" id="ARBA00013253"/>
    </source>
</evidence>
<keyword evidence="7" id="KW-0289">Folate biosynthesis</keyword>
<dbReference type="GO" id="GO:0046654">
    <property type="term" value="P:tetrahydrofolate biosynthetic process"/>
    <property type="evidence" value="ECO:0007669"/>
    <property type="project" value="UniProtKB-UniPathway"/>
</dbReference>
<sequence>MAEVYLSIGSNINRHKNIHSCLQQLQADFPDVVFSKIYETPAEGFDGSPFFNLAAKHTTKLSPQALDKHLKAIEDQHARARDRKSKKFSSRTLDIDLLLYDQENLHPQMDVPRDEIVHYPFVLFPLAEIAPNVTHPTLQKSIAELAKTSALKQDTLVEITLKKTSL</sequence>
<feature type="domain" description="7,8-dihydro-6-hydroxymethylpterin-pyrophosphokinase" evidence="8">
    <location>
        <begin position="5"/>
        <end position="131"/>
    </location>
</feature>
<evidence type="ECO:0000259" key="8">
    <source>
        <dbReference type="Pfam" id="PF01288"/>
    </source>
</evidence>
<dbReference type="GO" id="GO:0005524">
    <property type="term" value="F:ATP binding"/>
    <property type="evidence" value="ECO:0007669"/>
    <property type="project" value="UniProtKB-KW"/>
</dbReference>
<proteinExistence type="predicted"/>
<comment type="pathway">
    <text evidence="1">Cofactor biosynthesis; tetrahydrofolate biosynthesis; 2-amino-4-hydroxy-6-hydroxymethyl-7,8-dihydropteridine diphosphate from 7,8-dihydroneopterin triphosphate: step 4/4.</text>
</comment>
<keyword evidence="4" id="KW-0547">Nucleotide-binding</keyword>
<dbReference type="PANTHER" id="PTHR43071">
    <property type="entry name" value="2-AMINO-4-HYDROXY-6-HYDROXYMETHYLDIHYDROPTERIDINE PYROPHOSPHOKINASE"/>
    <property type="match status" value="1"/>
</dbReference>
<protein>
    <recommendedName>
        <fullName evidence="2">2-amino-4-hydroxy-6-hydroxymethyldihydropteridine diphosphokinase</fullName>
        <ecNumber evidence="2">2.7.6.3</ecNumber>
    </recommendedName>
</protein>
<dbReference type="CDD" id="cd00483">
    <property type="entry name" value="HPPK"/>
    <property type="match status" value="1"/>
</dbReference>
<dbReference type="Pfam" id="PF01288">
    <property type="entry name" value="HPPK"/>
    <property type="match status" value="1"/>
</dbReference>
<evidence type="ECO:0000256" key="5">
    <source>
        <dbReference type="ARBA" id="ARBA00022777"/>
    </source>
</evidence>
<dbReference type="EC" id="2.7.6.3" evidence="2"/>
<keyword evidence="3 9" id="KW-0808">Transferase</keyword>
<evidence type="ECO:0000256" key="7">
    <source>
        <dbReference type="ARBA" id="ARBA00022909"/>
    </source>
</evidence>
<keyword evidence="6" id="KW-0067">ATP-binding</keyword>
<dbReference type="InterPro" id="IPR035907">
    <property type="entry name" value="Hppk_sf"/>
</dbReference>
<dbReference type="Gene3D" id="3.30.70.560">
    <property type="entry name" value="7,8-Dihydro-6-hydroxymethylpterin-pyrophosphokinase HPPK"/>
    <property type="match status" value="1"/>
</dbReference>
<dbReference type="NCBIfam" id="TIGR01498">
    <property type="entry name" value="folK"/>
    <property type="match status" value="1"/>
</dbReference>
<dbReference type="GO" id="GO:0046656">
    <property type="term" value="P:folic acid biosynthetic process"/>
    <property type="evidence" value="ECO:0007669"/>
    <property type="project" value="UniProtKB-KW"/>
</dbReference>
<dbReference type="EMBL" id="CACVAY010000129">
    <property type="protein sequence ID" value="CAA6825916.1"/>
    <property type="molecule type" value="Genomic_DNA"/>
</dbReference>
<evidence type="ECO:0000313" key="9">
    <source>
        <dbReference type="EMBL" id="CAA6825916.1"/>
    </source>
</evidence>